<protein>
    <submittedName>
        <fullName evidence="1">Uncharacterized protein</fullName>
    </submittedName>
</protein>
<dbReference type="EMBL" id="LAZR01070272">
    <property type="protein sequence ID" value="KKK43146.1"/>
    <property type="molecule type" value="Genomic_DNA"/>
</dbReference>
<organism evidence="1">
    <name type="scientific">marine sediment metagenome</name>
    <dbReference type="NCBI Taxonomy" id="412755"/>
    <lineage>
        <taxon>unclassified sequences</taxon>
        <taxon>metagenomes</taxon>
        <taxon>ecological metagenomes</taxon>
    </lineage>
</organism>
<feature type="non-terminal residue" evidence="1">
    <location>
        <position position="1"/>
    </location>
</feature>
<name>A0A0F8Y4F4_9ZZZZ</name>
<evidence type="ECO:0000313" key="1">
    <source>
        <dbReference type="EMBL" id="KKK43146.1"/>
    </source>
</evidence>
<gene>
    <name evidence="1" type="ORF">LCGC14_3168920</name>
</gene>
<accession>A0A0F8Y4F4</accession>
<reference evidence="1" key="1">
    <citation type="journal article" date="2015" name="Nature">
        <title>Complex archaea that bridge the gap between prokaryotes and eukaryotes.</title>
        <authorList>
            <person name="Spang A."/>
            <person name="Saw J.H."/>
            <person name="Jorgensen S.L."/>
            <person name="Zaremba-Niedzwiedzka K."/>
            <person name="Martijn J."/>
            <person name="Lind A.E."/>
            <person name="van Eijk R."/>
            <person name="Schleper C."/>
            <person name="Guy L."/>
            <person name="Ettema T.J."/>
        </authorList>
    </citation>
    <scope>NUCLEOTIDE SEQUENCE</scope>
</reference>
<comment type="caution">
    <text evidence="1">The sequence shown here is derived from an EMBL/GenBank/DDBJ whole genome shotgun (WGS) entry which is preliminary data.</text>
</comment>
<proteinExistence type="predicted"/>
<sequence>RKVEEFLPEKQQAGKHSRDIQLEGHGSGIYYYTINVEAGHSGSHVQKTNRMILLK</sequence>
<dbReference type="AlphaFoldDB" id="A0A0F8Y4F4"/>